<dbReference type="AlphaFoldDB" id="A0A8H3BH77"/>
<keyword evidence="1" id="KW-0732">Signal</keyword>
<feature type="chain" id="PRO_5034245842" evidence="1">
    <location>
        <begin position="26"/>
        <end position="194"/>
    </location>
</feature>
<dbReference type="Proteomes" id="UP000663846">
    <property type="component" value="Unassembled WGS sequence"/>
</dbReference>
<organism evidence="2 3">
    <name type="scientific">Rhizoctonia solani</name>
    <dbReference type="NCBI Taxonomy" id="456999"/>
    <lineage>
        <taxon>Eukaryota</taxon>
        <taxon>Fungi</taxon>
        <taxon>Dikarya</taxon>
        <taxon>Basidiomycota</taxon>
        <taxon>Agaricomycotina</taxon>
        <taxon>Agaricomycetes</taxon>
        <taxon>Cantharellales</taxon>
        <taxon>Ceratobasidiaceae</taxon>
        <taxon>Rhizoctonia</taxon>
    </lineage>
</organism>
<proteinExistence type="predicted"/>
<evidence type="ECO:0000256" key="1">
    <source>
        <dbReference type="SAM" id="SignalP"/>
    </source>
</evidence>
<evidence type="ECO:0000313" key="3">
    <source>
        <dbReference type="Proteomes" id="UP000663846"/>
    </source>
</evidence>
<accession>A0A8H3BH77</accession>
<name>A0A8H3BH77_9AGAM</name>
<dbReference type="EMBL" id="CAJMWS010000663">
    <property type="protein sequence ID" value="CAE6457454.1"/>
    <property type="molecule type" value="Genomic_DNA"/>
</dbReference>
<evidence type="ECO:0000313" key="2">
    <source>
        <dbReference type="EMBL" id="CAE6457454.1"/>
    </source>
</evidence>
<comment type="caution">
    <text evidence="2">The sequence shown here is derived from an EMBL/GenBank/DDBJ whole genome shotgun (WGS) entry which is preliminary data.</text>
</comment>
<reference evidence="2" key="1">
    <citation type="submission" date="2021-01" db="EMBL/GenBank/DDBJ databases">
        <authorList>
            <person name="Kaushik A."/>
        </authorList>
    </citation>
    <scope>NUCLEOTIDE SEQUENCE</scope>
    <source>
        <strain evidence="2">AG1-1C</strain>
    </source>
</reference>
<sequence>MISSPLLRLLAILFSMLTFSMLTFASPVKVNNGFTTRNIRAFGHNTSNDLVKIFEVLKEDLQPKLQELNDSYANNADPSGTITAIATRMSDCVSEIKNLNLSPTVLTATGITESANLVIAIMNQITATMRPLAGSNTLASSFPELYSSTSLLGDAATRLSAEFQAVLGQLQQSIMGVLQQAIGQLENLIGSIGG</sequence>
<feature type="signal peptide" evidence="1">
    <location>
        <begin position="1"/>
        <end position="25"/>
    </location>
</feature>
<gene>
    <name evidence="2" type="ORF">RDB_LOCUS154505</name>
</gene>
<protein>
    <submittedName>
        <fullName evidence="2">Uncharacterized protein</fullName>
    </submittedName>
</protein>